<organism evidence="9 10">
    <name type="scientific">Mesorhizobium alhagi CCNWXJ12-2</name>
    <dbReference type="NCBI Taxonomy" id="1107882"/>
    <lineage>
        <taxon>Bacteria</taxon>
        <taxon>Pseudomonadati</taxon>
        <taxon>Pseudomonadota</taxon>
        <taxon>Alphaproteobacteria</taxon>
        <taxon>Hyphomicrobiales</taxon>
        <taxon>Phyllobacteriaceae</taxon>
        <taxon>Allomesorhizobium</taxon>
    </lineage>
</organism>
<dbReference type="Pfam" id="PF01475">
    <property type="entry name" value="FUR"/>
    <property type="match status" value="1"/>
</dbReference>
<keyword evidence="4 8" id="KW-0805">Transcription regulation</keyword>
<dbReference type="PATRIC" id="fig|1107882.3.peg.534"/>
<dbReference type="Proteomes" id="UP000003250">
    <property type="component" value="Unassembled WGS sequence"/>
</dbReference>
<evidence type="ECO:0000256" key="6">
    <source>
        <dbReference type="ARBA" id="ARBA00023163"/>
    </source>
</evidence>
<reference evidence="9 10" key="1">
    <citation type="journal article" date="2012" name="J. Bacteriol.">
        <title>Draft Genome Sequence of Mesorhizobium alhagi CCNWXJ12-2T, a Novel Salt-Resistant Species Isolated from the Desert of Northwestern China.</title>
        <authorList>
            <person name="Zhou M."/>
            <person name="Chen W."/>
            <person name="Chen H."/>
            <person name="Wei G."/>
        </authorList>
    </citation>
    <scope>NUCLEOTIDE SEQUENCE [LARGE SCALE GENOMIC DNA]</scope>
    <source>
        <strain evidence="9 10">CCNWXJ12-2</strain>
    </source>
</reference>
<keyword evidence="7 8" id="KW-0479">Metal-binding</keyword>
<dbReference type="Gene3D" id="1.10.10.10">
    <property type="entry name" value="Winged helix-like DNA-binding domain superfamily/Winged helix DNA-binding domain"/>
    <property type="match status" value="1"/>
</dbReference>
<dbReference type="InterPro" id="IPR036390">
    <property type="entry name" value="WH_DNA-bd_sf"/>
</dbReference>
<keyword evidence="8" id="KW-0963">Cytoplasm</keyword>
<dbReference type="PANTHER" id="PTHR33202:SF6">
    <property type="entry name" value="ZINC UPTAKE REGULATION PROTEIN"/>
    <property type="match status" value="1"/>
</dbReference>
<feature type="binding site" evidence="7">
    <location>
        <position position="143"/>
    </location>
    <ligand>
        <name>Zn(2+)</name>
        <dbReference type="ChEBI" id="CHEBI:29105"/>
    </ligand>
</feature>
<dbReference type="CDD" id="cd07153">
    <property type="entry name" value="Fur_like"/>
    <property type="match status" value="1"/>
</dbReference>
<keyword evidence="6 8" id="KW-0804">Transcription</keyword>
<dbReference type="GO" id="GO:0000976">
    <property type="term" value="F:transcription cis-regulatory region binding"/>
    <property type="evidence" value="ECO:0007669"/>
    <property type="project" value="TreeGrafter"/>
</dbReference>
<feature type="binding site" evidence="7">
    <location>
        <position position="100"/>
    </location>
    <ligand>
        <name>Zn(2+)</name>
        <dbReference type="ChEBI" id="CHEBI:29105"/>
    </ligand>
</feature>
<gene>
    <name evidence="8" type="primary">fur</name>
    <name evidence="9" type="ORF">MAXJ12_02696</name>
</gene>
<evidence type="ECO:0000256" key="1">
    <source>
        <dbReference type="ARBA" id="ARBA00007957"/>
    </source>
</evidence>
<comment type="similarity">
    <text evidence="1 8">Belongs to the Fur family.</text>
</comment>
<keyword evidence="5 8" id="KW-0238">DNA-binding</keyword>
<comment type="subcellular location">
    <subcellularLocation>
        <location evidence="8">Cytoplasm</location>
    </subcellularLocation>
</comment>
<keyword evidence="3 7" id="KW-0862">Zinc</keyword>
<comment type="subunit">
    <text evidence="8">Homodimer.</text>
</comment>
<evidence type="ECO:0000256" key="8">
    <source>
        <dbReference type="RuleBase" id="RU364037"/>
    </source>
</evidence>
<name>H0HK84_9HYPH</name>
<keyword evidence="10" id="KW-1185">Reference proteome</keyword>
<proteinExistence type="inferred from homology"/>
<dbReference type="GO" id="GO:0045892">
    <property type="term" value="P:negative regulation of DNA-templated transcription"/>
    <property type="evidence" value="ECO:0007669"/>
    <property type="project" value="TreeGrafter"/>
</dbReference>
<dbReference type="Gene3D" id="3.30.1490.190">
    <property type="match status" value="1"/>
</dbReference>
<protein>
    <recommendedName>
        <fullName evidence="8">Ferric uptake regulation protein</fullName>
    </recommendedName>
</protein>
<dbReference type="EMBL" id="AHAM01000025">
    <property type="protein sequence ID" value="EHK58859.1"/>
    <property type="molecule type" value="Genomic_DNA"/>
</dbReference>
<evidence type="ECO:0000256" key="3">
    <source>
        <dbReference type="ARBA" id="ARBA00022833"/>
    </source>
</evidence>
<comment type="cofactor">
    <cofactor evidence="7">
        <name>Zn(2+)</name>
        <dbReference type="ChEBI" id="CHEBI:29105"/>
    </cofactor>
    <text evidence="7">Binds 1 zinc ion per subunit.</text>
</comment>
<dbReference type="InterPro" id="IPR043135">
    <property type="entry name" value="Fur_C"/>
</dbReference>
<dbReference type="AlphaFoldDB" id="H0HK84"/>
<dbReference type="InterPro" id="IPR002481">
    <property type="entry name" value="FUR"/>
</dbReference>
<evidence type="ECO:0000313" key="10">
    <source>
        <dbReference type="Proteomes" id="UP000003250"/>
    </source>
</evidence>
<feature type="binding site" evidence="7">
    <location>
        <position position="140"/>
    </location>
    <ligand>
        <name>Zn(2+)</name>
        <dbReference type="ChEBI" id="CHEBI:29105"/>
    </ligand>
</feature>
<evidence type="ECO:0000256" key="2">
    <source>
        <dbReference type="ARBA" id="ARBA00022491"/>
    </source>
</evidence>
<dbReference type="GO" id="GO:0008270">
    <property type="term" value="F:zinc ion binding"/>
    <property type="evidence" value="ECO:0007669"/>
    <property type="project" value="TreeGrafter"/>
</dbReference>
<dbReference type="InterPro" id="IPR036388">
    <property type="entry name" value="WH-like_DNA-bd_sf"/>
</dbReference>
<dbReference type="GO" id="GO:1900376">
    <property type="term" value="P:regulation of secondary metabolite biosynthetic process"/>
    <property type="evidence" value="ECO:0007669"/>
    <property type="project" value="TreeGrafter"/>
</dbReference>
<keyword evidence="2 8" id="KW-0678">Repressor</keyword>
<sequence length="145" mass="15616">MQNFAGAKQSGKGIMAAREMLTKNQVRVLEKLEAATGPLSAYTLLDQLRSEGFRAPLQVYRALDGLMNAGFVHRLESMSAFVACSEPHDHSHRMIAFAICDKCGQVAEFSDEKVGKSLDAWVGSTGFAAKKAVIEFRGTCAACAA</sequence>
<keyword evidence="8" id="KW-0408">Iron</keyword>
<evidence type="ECO:0000256" key="5">
    <source>
        <dbReference type="ARBA" id="ARBA00023125"/>
    </source>
</evidence>
<evidence type="ECO:0000256" key="7">
    <source>
        <dbReference type="PIRSR" id="PIRSR602481-1"/>
    </source>
</evidence>
<dbReference type="SUPFAM" id="SSF46785">
    <property type="entry name" value="Winged helix' DNA-binding domain"/>
    <property type="match status" value="1"/>
</dbReference>
<evidence type="ECO:0000256" key="4">
    <source>
        <dbReference type="ARBA" id="ARBA00023015"/>
    </source>
</evidence>
<dbReference type="PANTHER" id="PTHR33202">
    <property type="entry name" value="ZINC UPTAKE REGULATION PROTEIN"/>
    <property type="match status" value="1"/>
</dbReference>
<feature type="binding site" evidence="7">
    <location>
        <position position="103"/>
    </location>
    <ligand>
        <name>Zn(2+)</name>
        <dbReference type="ChEBI" id="CHEBI:29105"/>
    </ligand>
</feature>
<dbReference type="GO" id="GO:0005829">
    <property type="term" value="C:cytosol"/>
    <property type="evidence" value="ECO:0007669"/>
    <property type="project" value="TreeGrafter"/>
</dbReference>
<accession>H0HK84</accession>
<dbReference type="GO" id="GO:0003700">
    <property type="term" value="F:DNA-binding transcription factor activity"/>
    <property type="evidence" value="ECO:0007669"/>
    <property type="project" value="UniProtKB-UniRule"/>
</dbReference>
<evidence type="ECO:0000313" key="9">
    <source>
        <dbReference type="EMBL" id="EHK58859.1"/>
    </source>
</evidence>